<sequence length="343" mass="37597">MVRQVVTLGEIMMRLKAPGHERLLQTPHLEATFGGGESNVAVSLAAFGENVHHVTRLPDNALGRACRAEMRRFGVATDYMSDGPGRMGLYFLEAGANQRASTVLYDRVDSAMALAKPGDLPWDQIFENADWFHFSGITPALSKRAAALTLEAVKAAVDRGVTVSCDFNHRAKLWRYGKTAPEVMNQLMPYVDVGIAGRDDCRKCLGPEFAVEETGSHWDPDAYAALTLKVLRTFPHMQQMAVTLRESITADHHRWSACLRNQDGFHTCRTYEITRIVDRVGAGDAFSAGLIYGLHHFDDPGSALAFATAAGCLKHSVPGDVNRVSVAEVMHLMDGEGSARVQR</sequence>
<reference evidence="5" key="1">
    <citation type="submission" date="2021-03" db="EMBL/GenBank/DDBJ databases">
        <authorList>
            <person name="Wang G."/>
        </authorList>
    </citation>
    <scope>NUCLEOTIDE SEQUENCE</scope>
    <source>
        <strain evidence="5">KCTC 12899</strain>
    </source>
</reference>
<comment type="similarity">
    <text evidence="1">Belongs to the carbohydrate kinase PfkB family.</text>
</comment>
<dbReference type="CDD" id="cd01166">
    <property type="entry name" value="KdgK"/>
    <property type="match status" value="1"/>
</dbReference>
<keyword evidence="6" id="KW-1185">Reference proteome</keyword>
<name>A0A8J7QJD3_9BACT</name>
<evidence type="ECO:0000256" key="3">
    <source>
        <dbReference type="ARBA" id="ARBA00022777"/>
    </source>
</evidence>
<evidence type="ECO:0000256" key="2">
    <source>
        <dbReference type="ARBA" id="ARBA00022679"/>
    </source>
</evidence>
<dbReference type="InterPro" id="IPR011611">
    <property type="entry name" value="PfkB_dom"/>
</dbReference>
<dbReference type="EMBL" id="JAFREP010000029">
    <property type="protein sequence ID" value="MBO1321911.1"/>
    <property type="molecule type" value="Genomic_DNA"/>
</dbReference>
<dbReference type="PANTHER" id="PTHR43320">
    <property type="entry name" value="SUGAR KINASE"/>
    <property type="match status" value="1"/>
</dbReference>
<evidence type="ECO:0000256" key="1">
    <source>
        <dbReference type="ARBA" id="ARBA00010688"/>
    </source>
</evidence>
<dbReference type="AlphaFoldDB" id="A0A8J7QJD3"/>
<accession>A0A8J7QJD3</accession>
<dbReference type="SUPFAM" id="SSF53613">
    <property type="entry name" value="Ribokinase-like"/>
    <property type="match status" value="1"/>
</dbReference>
<dbReference type="GO" id="GO:0016301">
    <property type="term" value="F:kinase activity"/>
    <property type="evidence" value="ECO:0007669"/>
    <property type="project" value="UniProtKB-KW"/>
</dbReference>
<gene>
    <name evidence="5" type="ORF">J3U88_25750</name>
</gene>
<dbReference type="Gene3D" id="3.40.1190.20">
    <property type="match status" value="1"/>
</dbReference>
<keyword evidence="3 5" id="KW-0418">Kinase</keyword>
<dbReference type="PANTHER" id="PTHR43320:SF2">
    <property type="entry name" value="2-DEHYDRO-3-DEOXYGLUCONOKINASE_2-DEHYDRO-3-DEOXYGALACTONOKINASE"/>
    <property type="match status" value="1"/>
</dbReference>
<dbReference type="RefSeq" id="WP_207861883.1">
    <property type="nucleotide sequence ID" value="NZ_JAFREP010000029.1"/>
</dbReference>
<keyword evidence="2" id="KW-0808">Transferase</keyword>
<evidence type="ECO:0000313" key="6">
    <source>
        <dbReference type="Proteomes" id="UP000664417"/>
    </source>
</evidence>
<organism evidence="5 6">
    <name type="scientific">Acanthopleuribacter pedis</name>
    <dbReference type="NCBI Taxonomy" id="442870"/>
    <lineage>
        <taxon>Bacteria</taxon>
        <taxon>Pseudomonadati</taxon>
        <taxon>Acidobacteriota</taxon>
        <taxon>Holophagae</taxon>
        <taxon>Acanthopleuribacterales</taxon>
        <taxon>Acanthopleuribacteraceae</taxon>
        <taxon>Acanthopleuribacter</taxon>
    </lineage>
</organism>
<dbReference type="Pfam" id="PF00294">
    <property type="entry name" value="PfkB"/>
    <property type="match status" value="1"/>
</dbReference>
<feature type="domain" description="Carbohydrate kinase PfkB" evidence="4">
    <location>
        <begin position="4"/>
        <end position="320"/>
    </location>
</feature>
<protein>
    <submittedName>
        <fullName evidence="5">Sugar kinase</fullName>
    </submittedName>
</protein>
<proteinExistence type="inferred from homology"/>
<evidence type="ECO:0000313" key="5">
    <source>
        <dbReference type="EMBL" id="MBO1321911.1"/>
    </source>
</evidence>
<evidence type="ECO:0000259" key="4">
    <source>
        <dbReference type="Pfam" id="PF00294"/>
    </source>
</evidence>
<dbReference type="InterPro" id="IPR029056">
    <property type="entry name" value="Ribokinase-like"/>
</dbReference>
<dbReference type="Proteomes" id="UP000664417">
    <property type="component" value="Unassembled WGS sequence"/>
</dbReference>
<comment type="caution">
    <text evidence="5">The sequence shown here is derived from an EMBL/GenBank/DDBJ whole genome shotgun (WGS) entry which is preliminary data.</text>
</comment>
<dbReference type="InterPro" id="IPR052700">
    <property type="entry name" value="Carb_kinase_PfkB-like"/>
</dbReference>